<name>A0A4Q4TVC4_9PEZI</name>
<evidence type="ECO:0000256" key="1">
    <source>
        <dbReference type="ARBA" id="ARBA00001971"/>
    </source>
</evidence>
<dbReference type="PANTHER" id="PTHR24305">
    <property type="entry name" value="CYTOCHROME P450"/>
    <property type="match status" value="1"/>
</dbReference>
<keyword evidence="9" id="KW-1185">Reference proteome</keyword>
<keyword evidence="4" id="KW-0479">Metal-binding</keyword>
<evidence type="ECO:0000256" key="6">
    <source>
        <dbReference type="ARBA" id="ARBA00023004"/>
    </source>
</evidence>
<dbReference type="Pfam" id="PF00067">
    <property type="entry name" value="p450"/>
    <property type="match status" value="1"/>
</dbReference>
<evidence type="ECO:0000313" key="9">
    <source>
        <dbReference type="Proteomes" id="UP000293360"/>
    </source>
</evidence>
<gene>
    <name evidence="8" type="ORF">DL764_000857</name>
</gene>
<reference evidence="8 9" key="1">
    <citation type="submission" date="2018-06" db="EMBL/GenBank/DDBJ databases">
        <title>Complete Genomes of Monosporascus.</title>
        <authorList>
            <person name="Robinson A.J."/>
            <person name="Natvig D.O."/>
        </authorList>
    </citation>
    <scope>NUCLEOTIDE SEQUENCE [LARGE SCALE GENOMIC DNA]</scope>
    <source>
        <strain evidence="8 9">CBS 110550</strain>
    </source>
</reference>
<comment type="caution">
    <text evidence="8">The sequence shown here is derived from an EMBL/GenBank/DDBJ whole genome shotgun (WGS) entry which is preliminary data.</text>
</comment>
<dbReference type="STRING" id="155417.A0A4Q4TVC4"/>
<dbReference type="OrthoDB" id="1470350at2759"/>
<accession>A0A4Q4TVC4</accession>
<evidence type="ECO:0000256" key="3">
    <source>
        <dbReference type="ARBA" id="ARBA00022617"/>
    </source>
</evidence>
<evidence type="ECO:0000256" key="4">
    <source>
        <dbReference type="ARBA" id="ARBA00022723"/>
    </source>
</evidence>
<keyword evidence="6" id="KW-0408">Iron</keyword>
<dbReference type="InterPro" id="IPR050121">
    <property type="entry name" value="Cytochrome_P450_monoxygenase"/>
</dbReference>
<evidence type="ECO:0000256" key="5">
    <source>
        <dbReference type="ARBA" id="ARBA00023002"/>
    </source>
</evidence>
<proteinExistence type="inferred from homology"/>
<comment type="cofactor">
    <cofactor evidence="1">
        <name>heme</name>
        <dbReference type="ChEBI" id="CHEBI:30413"/>
    </cofactor>
</comment>
<dbReference type="Gene3D" id="1.10.630.10">
    <property type="entry name" value="Cytochrome P450"/>
    <property type="match status" value="1"/>
</dbReference>
<dbReference type="GO" id="GO:0004497">
    <property type="term" value="F:monooxygenase activity"/>
    <property type="evidence" value="ECO:0007669"/>
    <property type="project" value="UniProtKB-KW"/>
</dbReference>
<dbReference type="Proteomes" id="UP000293360">
    <property type="component" value="Unassembled WGS sequence"/>
</dbReference>
<evidence type="ECO:0000256" key="2">
    <source>
        <dbReference type="ARBA" id="ARBA00010617"/>
    </source>
</evidence>
<dbReference type="GO" id="GO:0005506">
    <property type="term" value="F:iron ion binding"/>
    <property type="evidence" value="ECO:0007669"/>
    <property type="project" value="InterPro"/>
</dbReference>
<evidence type="ECO:0000313" key="8">
    <source>
        <dbReference type="EMBL" id="RYP10147.1"/>
    </source>
</evidence>
<dbReference type="PANTHER" id="PTHR24305:SF29">
    <property type="entry name" value="BENZOATE-PARA-HYDROXYLASE"/>
    <property type="match status" value="1"/>
</dbReference>
<keyword evidence="7" id="KW-0503">Monooxygenase</keyword>
<dbReference type="InterPro" id="IPR001128">
    <property type="entry name" value="Cyt_P450"/>
</dbReference>
<organism evidence="8 9">
    <name type="scientific">Monosporascus ibericus</name>
    <dbReference type="NCBI Taxonomy" id="155417"/>
    <lineage>
        <taxon>Eukaryota</taxon>
        <taxon>Fungi</taxon>
        <taxon>Dikarya</taxon>
        <taxon>Ascomycota</taxon>
        <taxon>Pezizomycotina</taxon>
        <taxon>Sordariomycetes</taxon>
        <taxon>Xylariomycetidae</taxon>
        <taxon>Xylariales</taxon>
        <taxon>Xylariales incertae sedis</taxon>
        <taxon>Monosporascus</taxon>
    </lineage>
</organism>
<sequence length="353" mass="39650">MVFGGCYSGEVVRVAPNEVVFSTPQAALDIYNAAAMGRETWVKTDLMDFGTGDGGFIWEEDPIKRREVAKKIVPAFSTKAVRAKQATVHMYIDLFVDKMKEIGGKAEGVEITKWLLWLSVDMSADLTYGREMHQMRDEKNSVFLETLLGTNLLGTLMQVSKKFPLLSPLALLFTSPKLLKLLSKFSKLNSEEVQKRIDNRGMTKHPDFFDYMLPANSPAPTSKKQKVHLEQVAFQLFIAGFDPVQITFYGCLFFLVKEPSVYANLVGEIRTEFQSYSDITPESLVNLEYLQAFIQETFRMYYPGATGFPRRSPGATVDGIYVPKGLLRNHSQFALFPRPAQLPSRALVAKGPS</sequence>
<dbReference type="GO" id="GO:0016705">
    <property type="term" value="F:oxidoreductase activity, acting on paired donors, with incorporation or reduction of molecular oxygen"/>
    <property type="evidence" value="ECO:0007669"/>
    <property type="project" value="InterPro"/>
</dbReference>
<evidence type="ECO:0000256" key="7">
    <source>
        <dbReference type="ARBA" id="ARBA00023033"/>
    </source>
</evidence>
<keyword evidence="5" id="KW-0560">Oxidoreductase</keyword>
<protein>
    <recommendedName>
        <fullName evidence="10">Cytochrome P450</fullName>
    </recommendedName>
</protein>
<keyword evidence="3" id="KW-0349">Heme</keyword>
<dbReference type="AlphaFoldDB" id="A0A4Q4TVC4"/>
<dbReference type="EMBL" id="QJNU01000022">
    <property type="protein sequence ID" value="RYP10147.1"/>
    <property type="molecule type" value="Genomic_DNA"/>
</dbReference>
<comment type="similarity">
    <text evidence="2">Belongs to the cytochrome P450 family.</text>
</comment>
<dbReference type="InterPro" id="IPR036396">
    <property type="entry name" value="Cyt_P450_sf"/>
</dbReference>
<dbReference type="GO" id="GO:0020037">
    <property type="term" value="F:heme binding"/>
    <property type="evidence" value="ECO:0007669"/>
    <property type="project" value="InterPro"/>
</dbReference>
<evidence type="ECO:0008006" key="10">
    <source>
        <dbReference type="Google" id="ProtNLM"/>
    </source>
</evidence>
<dbReference type="SUPFAM" id="SSF48264">
    <property type="entry name" value="Cytochrome P450"/>
    <property type="match status" value="1"/>
</dbReference>